<dbReference type="InterPro" id="IPR010678">
    <property type="entry name" value="UTP25"/>
</dbReference>
<evidence type="ECO:0000256" key="2">
    <source>
        <dbReference type="ARBA" id="ARBA00009223"/>
    </source>
</evidence>
<dbReference type="InParanoid" id="A0A1X7UH08"/>
<feature type="domain" description="UTP25 C-terminal" evidence="7">
    <location>
        <begin position="462"/>
        <end position="555"/>
    </location>
</feature>
<dbReference type="GO" id="GO:0032040">
    <property type="term" value="C:small-subunit processome"/>
    <property type="evidence" value="ECO:0007669"/>
    <property type="project" value="TreeGrafter"/>
</dbReference>
<proteinExistence type="inferred from homology"/>
<feature type="compositionally biased region" description="Acidic residues" evidence="6">
    <location>
        <begin position="66"/>
        <end position="76"/>
    </location>
</feature>
<sequence>MAANTRKRKRTTASKKRSCRQKVEETFPHNLEKDEESIESSMNSIPPTETYVELSTCDENNYKSNDDDDDDDDDDLSASHLKDDQDHFFSIHYERLLTESDVDNLKDLFSKALTLNKEYKDIGLIQWLRTPSNNKDTIWRDDSSQVQLKDLHVREPLVTLWPTVNKTSVKRPFTDLQDNLFQVMNAYKDLMYTGQTFENESEIRRLYVLHSLNHVIKNRSRVLKNNIRLAMAAKEGRDLGDIRDQGLTRPKVLILVPFRHSALKIVSSMISILVTPGKGEVANRRKFFKLYGEDKESKPPDYKPDSYHQLFSGNIDDCFRIGLSVKKNRLKLFTQFYSSDIIIASPLGLRTIIGSEGEKQRDYDFLSSLEMVIVDQTDIFLMQNWDHLLDVFKHLHLLPFDGHGVDFSRIHEWSLNCWSQYYSQLIMISSFPTPEINSLITSHSRNYEGQVRVHSASWKGSICQILKRVPHVFHNLKCTNHLELPDVRFQYFIETVLPQLSASNINHVCIFIQSYFDFVRVRNFMKREEYSFCHISEYTKSSSVSRSRSFFAQVKMAAERLYLSGSYKQCHQLLSSKLEKDKNSQQTLPFRDTLILMNNKLTCELKFEQSVDSLERITEQFYMLWQLIIGLPESCDYHTTQSLMVACNVLSCFIRLWLKTGQSRHVNKSMEFIKQMKISEDSADCYMRRLLLLRKLLELITNTGTADFVSFLGDKRDYFQTGTQSDIEYEKVHQFYVDSQYSQCIDVIHKSKLLSEALPSMTDLTLLACHTHLMTRDVKEAENVLSGFPVTNNRLHTEPTEEYGRILILWYQSLLHIAKGDMENASSIAMHCLQTLVQFQEERAGSISEEINLKLINLKRMLLNNCAVFAIAKNNFSHAHSLLTTSISLAPDHDLLSSYNYCLLLIKLGKVKDGCKYWLEETKNNTQENFKGSFQQLTKYSNTVPLEKQSFDVITL</sequence>
<keyword evidence="3" id="KW-0539">Nucleus</keyword>
<evidence type="ECO:0000256" key="3">
    <source>
        <dbReference type="ARBA" id="ARBA00023242"/>
    </source>
</evidence>
<feature type="compositionally biased region" description="Basic and acidic residues" evidence="6">
    <location>
        <begin position="21"/>
        <end position="32"/>
    </location>
</feature>
<dbReference type="PANTHER" id="PTHR12933">
    <property type="entry name" value="ORF PROTEIN-RELATED"/>
    <property type="match status" value="1"/>
</dbReference>
<dbReference type="FunCoup" id="A0A1X7UH08">
    <property type="interactions" value="1062"/>
</dbReference>
<comment type="similarity">
    <text evidence="2">Belongs to the UTP25 family.</text>
</comment>
<dbReference type="InterPro" id="IPR053940">
    <property type="entry name" value="UTP25_NTPase-like"/>
</dbReference>
<dbReference type="Pfam" id="PF22916">
    <property type="entry name" value="UTP25_NTPase-like"/>
    <property type="match status" value="1"/>
</dbReference>
<organism evidence="9">
    <name type="scientific">Amphimedon queenslandica</name>
    <name type="common">Sponge</name>
    <dbReference type="NCBI Taxonomy" id="400682"/>
    <lineage>
        <taxon>Eukaryota</taxon>
        <taxon>Metazoa</taxon>
        <taxon>Porifera</taxon>
        <taxon>Demospongiae</taxon>
        <taxon>Heteroscleromorpha</taxon>
        <taxon>Haplosclerida</taxon>
        <taxon>Niphatidae</taxon>
        <taxon>Amphimedon</taxon>
    </lineage>
</organism>
<evidence type="ECO:0000313" key="9">
    <source>
        <dbReference type="EnsemblMetazoa" id="Aqu2.1.26935_001"/>
    </source>
</evidence>
<evidence type="ECO:0000256" key="4">
    <source>
        <dbReference type="ARBA" id="ARBA00024421"/>
    </source>
</evidence>
<feature type="compositionally biased region" description="Basic residues" evidence="6">
    <location>
        <begin position="1"/>
        <end position="20"/>
    </location>
</feature>
<dbReference type="GO" id="GO:0034511">
    <property type="term" value="F:U3 snoRNA binding"/>
    <property type="evidence" value="ECO:0007669"/>
    <property type="project" value="InterPro"/>
</dbReference>
<dbReference type="FunFam" id="3.40.50.300:FF:001559">
    <property type="entry name" value="U3 small nucleolar RNA-associated protein 25"/>
    <property type="match status" value="1"/>
</dbReference>
<dbReference type="GO" id="GO:0019843">
    <property type="term" value="F:rRNA binding"/>
    <property type="evidence" value="ECO:0007669"/>
    <property type="project" value="TreeGrafter"/>
</dbReference>
<dbReference type="AlphaFoldDB" id="A0A1X7UH08"/>
<dbReference type="Pfam" id="PF06862">
    <property type="entry name" value="Utp25_C"/>
    <property type="match status" value="1"/>
</dbReference>
<reference evidence="9" key="1">
    <citation type="submission" date="2017-05" db="UniProtKB">
        <authorList>
            <consortium name="EnsemblMetazoa"/>
        </authorList>
    </citation>
    <scope>IDENTIFICATION</scope>
</reference>
<dbReference type="eggNOG" id="KOG2340">
    <property type="taxonomic scope" value="Eukaryota"/>
</dbReference>
<dbReference type="InterPro" id="IPR053939">
    <property type="entry name" value="UTP25_C"/>
</dbReference>
<accession>A0A1X7UH08</accession>
<name>A0A1X7UH08_AMPQE</name>
<dbReference type="GO" id="GO:0000462">
    <property type="term" value="P:maturation of SSU-rRNA from tricistronic rRNA transcript (SSU-rRNA, 5.8S rRNA, LSU-rRNA)"/>
    <property type="evidence" value="ECO:0007669"/>
    <property type="project" value="TreeGrafter"/>
</dbReference>
<evidence type="ECO:0000256" key="6">
    <source>
        <dbReference type="SAM" id="MobiDB-lite"/>
    </source>
</evidence>
<protein>
    <recommendedName>
        <fullName evidence="4">U3 small nucleolar RNA-associated protein 25 homolog</fullName>
    </recommendedName>
    <alternativeName>
        <fullName evidence="5">UTP25 small subunit processor component</fullName>
    </alternativeName>
</protein>
<feature type="region of interest" description="Disordered" evidence="6">
    <location>
        <begin position="1"/>
        <end position="79"/>
    </location>
</feature>
<dbReference type="EnsemblMetazoa" id="Aqu2.1.26935_001">
    <property type="protein sequence ID" value="Aqu2.1.26935_001"/>
    <property type="gene ID" value="Aqu2.1.26935"/>
</dbReference>
<comment type="subcellular location">
    <subcellularLocation>
        <location evidence="1">Nucleus</location>
        <location evidence="1">Nucleolus</location>
    </subcellularLocation>
</comment>
<evidence type="ECO:0000256" key="5">
    <source>
        <dbReference type="ARBA" id="ARBA00032325"/>
    </source>
</evidence>
<feature type="domain" description="UTP25 NTP hydrolase-like" evidence="8">
    <location>
        <begin position="187"/>
        <end position="451"/>
    </location>
</feature>
<dbReference type="OrthoDB" id="10264378at2759"/>
<dbReference type="PANTHER" id="PTHR12933:SF0">
    <property type="entry name" value="U3 SMALL NUCLEOLAR RNA-ASSOCIATED PROTEIN 25 HOMOLOG"/>
    <property type="match status" value="1"/>
</dbReference>
<dbReference type="Gene3D" id="3.40.50.300">
    <property type="entry name" value="P-loop containing nucleotide triphosphate hydrolases"/>
    <property type="match status" value="1"/>
</dbReference>
<evidence type="ECO:0000256" key="1">
    <source>
        <dbReference type="ARBA" id="ARBA00004604"/>
    </source>
</evidence>
<evidence type="ECO:0000259" key="7">
    <source>
        <dbReference type="Pfam" id="PF06862"/>
    </source>
</evidence>
<dbReference type="STRING" id="400682.A0A1X7UH08"/>
<evidence type="ECO:0000259" key="8">
    <source>
        <dbReference type="Pfam" id="PF22916"/>
    </source>
</evidence>
<dbReference type="InterPro" id="IPR027417">
    <property type="entry name" value="P-loop_NTPase"/>
</dbReference>